<evidence type="ECO:0000256" key="1">
    <source>
        <dbReference type="SAM" id="SignalP"/>
    </source>
</evidence>
<dbReference type="Gene3D" id="3.40.30.10">
    <property type="entry name" value="Glutaredoxin"/>
    <property type="match status" value="1"/>
</dbReference>
<dbReference type="NCBIfam" id="NF038096">
    <property type="entry name" value="thylak_slr1796"/>
    <property type="match status" value="1"/>
</dbReference>
<dbReference type="InterPro" id="IPR036249">
    <property type="entry name" value="Thioredoxin-like_sf"/>
</dbReference>
<dbReference type="EMBL" id="DSPX01000148">
    <property type="protein sequence ID" value="HGG01840.1"/>
    <property type="molecule type" value="Genomic_DNA"/>
</dbReference>
<reference evidence="3" key="1">
    <citation type="journal article" date="2020" name="mSystems">
        <title>Genome- and Community-Level Interaction Insights into Carbon Utilization and Element Cycling Functions of Hydrothermarchaeota in Hydrothermal Sediment.</title>
        <authorList>
            <person name="Zhou Z."/>
            <person name="Liu Y."/>
            <person name="Xu W."/>
            <person name="Pan J."/>
            <person name="Luo Z.H."/>
            <person name="Li M."/>
        </authorList>
    </citation>
    <scope>NUCLEOTIDE SEQUENCE [LARGE SCALE GENOMIC DNA]</scope>
    <source>
        <strain evidence="3">SpSt-374</strain>
    </source>
</reference>
<feature type="signal peptide" evidence="1">
    <location>
        <begin position="1"/>
        <end position="38"/>
    </location>
</feature>
<organism evidence="3">
    <name type="scientific">Planktothricoides sp. SpSt-374</name>
    <dbReference type="NCBI Taxonomy" id="2282167"/>
    <lineage>
        <taxon>Bacteria</taxon>
        <taxon>Bacillati</taxon>
        <taxon>Cyanobacteriota</taxon>
        <taxon>Cyanophyceae</taxon>
        <taxon>Oscillatoriophycideae</taxon>
        <taxon>Oscillatoriales</taxon>
        <taxon>Oscillatoriaceae</taxon>
        <taxon>Planktothricoides</taxon>
    </lineage>
</organism>
<name>A0A7C3ZI78_9CYAN</name>
<feature type="chain" id="PRO_5028303126" evidence="1">
    <location>
        <begin position="39"/>
        <end position="194"/>
    </location>
</feature>
<dbReference type="InterPro" id="IPR048069">
    <property type="entry name" value="Thylak_slr1796"/>
</dbReference>
<dbReference type="InterPro" id="IPR013766">
    <property type="entry name" value="Thioredoxin_domain"/>
</dbReference>
<evidence type="ECO:0000313" key="3">
    <source>
        <dbReference type="EMBL" id="HGG01840.1"/>
    </source>
</evidence>
<dbReference type="Pfam" id="PF13098">
    <property type="entry name" value="Thioredoxin_2"/>
    <property type="match status" value="1"/>
</dbReference>
<feature type="domain" description="Thioredoxin" evidence="2">
    <location>
        <begin position="28"/>
        <end position="170"/>
    </location>
</feature>
<proteinExistence type="predicted"/>
<keyword evidence="1" id="KW-0732">Signal</keyword>
<evidence type="ECO:0000259" key="2">
    <source>
        <dbReference type="PROSITE" id="PS51352"/>
    </source>
</evidence>
<comment type="caution">
    <text evidence="3">The sequence shown here is derived from an EMBL/GenBank/DDBJ whole genome shotgun (WGS) entry which is preliminary data.</text>
</comment>
<dbReference type="AlphaFoldDB" id="A0A7C3ZI78"/>
<dbReference type="SUPFAM" id="SSF52833">
    <property type="entry name" value="Thioredoxin-like"/>
    <property type="match status" value="1"/>
</dbReference>
<accession>A0A7C3ZI78</accession>
<dbReference type="PROSITE" id="PS51352">
    <property type="entry name" value="THIOREDOXIN_2"/>
    <property type="match status" value="1"/>
</dbReference>
<sequence length="194" mass="21049">MGQPNQALPRFGTSGGRCFLALALVLTCLLAFSSPVMAGLKDDNFDGNIYALYGGNGSLVPPKVTLAEALKRDDKPALLVFYVDDSSDCKQYATVVSQLQAYYGSVADFLPVSVDTIPVKSVYSPSEPGYYYQGVVPQTVLLDQSGKLVFNGLGQVPFEQVDDAFREVFNLLPRSVSLELKQRPVNELNTELAP</sequence>
<protein>
    <submittedName>
        <fullName evidence="3">Thioredoxin family protein</fullName>
    </submittedName>
</protein>
<dbReference type="InterPro" id="IPR012336">
    <property type="entry name" value="Thioredoxin-like_fold"/>
</dbReference>
<gene>
    <name evidence="3" type="ORF">ENR15_14635</name>
</gene>